<dbReference type="PANTHER" id="PTHR42795">
    <property type="entry name" value="ALANINE DEHYDROGENASE"/>
    <property type="match status" value="1"/>
</dbReference>
<feature type="binding site" evidence="12">
    <location>
        <position position="220"/>
    </location>
    <ligand>
        <name>NAD(+)</name>
        <dbReference type="ChEBI" id="CHEBI:57540"/>
    </ligand>
</feature>
<protein>
    <recommendedName>
        <fullName evidence="3 9">Alanine dehydrogenase</fullName>
        <ecNumber evidence="3 9">1.4.1.1</ecNumber>
    </recommendedName>
</protein>
<dbReference type="SMART" id="SM01003">
    <property type="entry name" value="AlaDh_PNT_N"/>
    <property type="match status" value="1"/>
</dbReference>
<comment type="similarity">
    <text evidence="1 9">Belongs to the AlaDH/PNT family.</text>
</comment>
<feature type="binding site" evidence="12">
    <location>
        <position position="203"/>
    </location>
    <ligand>
        <name>NAD(+)</name>
        <dbReference type="ChEBI" id="CHEBI:57540"/>
    </ligand>
</feature>
<evidence type="ECO:0000256" key="13">
    <source>
        <dbReference type="PIRSR" id="PIRSR000183-4"/>
    </source>
</evidence>
<dbReference type="InterPro" id="IPR008141">
    <property type="entry name" value="Ala_DH"/>
</dbReference>
<feature type="domain" description="Alanine dehydrogenase/pyridine nucleotide transhydrogenase N-terminal" evidence="15">
    <location>
        <begin position="4"/>
        <end position="137"/>
    </location>
</feature>
<dbReference type="InterPro" id="IPR007698">
    <property type="entry name" value="AlaDH/PNT_NAD(H)-bd"/>
</dbReference>
<name>A0AAU8M0U9_9BACT</name>
<evidence type="ECO:0000256" key="9">
    <source>
        <dbReference type="PIRNR" id="PIRNR000183"/>
    </source>
</evidence>
<evidence type="ECO:0000256" key="2">
    <source>
        <dbReference type="ARBA" id="ARBA00011643"/>
    </source>
</evidence>
<keyword evidence="13" id="KW-0460">Magnesium</keyword>
<dbReference type="Pfam" id="PF01262">
    <property type="entry name" value="AlaDh_PNT_C"/>
    <property type="match status" value="1"/>
</dbReference>
<comment type="catalytic activity">
    <reaction evidence="7">
        <text>L-alanine + NAD(+) + H2O = pyruvate + NH4(+) + NADH + H(+)</text>
        <dbReference type="Rhea" id="RHEA:18405"/>
        <dbReference type="ChEBI" id="CHEBI:15361"/>
        <dbReference type="ChEBI" id="CHEBI:15377"/>
        <dbReference type="ChEBI" id="CHEBI:15378"/>
        <dbReference type="ChEBI" id="CHEBI:28938"/>
        <dbReference type="ChEBI" id="CHEBI:57540"/>
        <dbReference type="ChEBI" id="CHEBI:57945"/>
        <dbReference type="ChEBI" id="CHEBI:57972"/>
        <dbReference type="EC" id="1.4.1.1"/>
    </reaction>
    <physiologicalReaction direction="left-to-right" evidence="7">
        <dbReference type="Rhea" id="RHEA:18406"/>
    </physiologicalReaction>
</comment>
<evidence type="ECO:0000256" key="3">
    <source>
        <dbReference type="ARBA" id="ARBA00012897"/>
    </source>
</evidence>
<keyword evidence="4 12" id="KW-0547">Nucleotide-binding</keyword>
<dbReference type="CDD" id="cd05305">
    <property type="entry name" value="L-AlaDH"/>
    <property type="match status" value="1"/>
</dbReference>
<dbReference type="Pfam" id="PF05222">
    <property type="entry name" value="AlaDh_PNT_N"/>
    <property type="match status" value="1"/>
</dbReference>
<dbReference type="GO" id="GO:0005886">
    <property type="term" value="C:plasma membrane"/>
    <property type="evidence" value="ECO:0007669"/>
    <property type="project" value="TreeGrafter"/>
</dbReference>
<dbReference type="PANTHER" id="PTHR42795:SF1">
    <property type="entry name" value="ALANINE DEHYDROGENASE"/>
    <property type="match status" value="1"/>
</dbReference>
<dbReference type="SMART" id="SM01002">
    <property type="entry name" value="AlaDh_PNT_C"/>
    <property type="match status" value="1"/>
</dbReference>
<evidence type="ECO:0000256" key="11">
    <source>
        <dbReference type="PIRSR" id="PIRSR000183-2"/>
    </source>
</evidence>
<accession>A0AAU8M0U9</accession>
<keyword evidence="6 9" id="KW-0520">NAD</keyword>
<dbReference type="GO" id="GO:0046872">
    <property type="term" value="F:metal ion binding"/>
    <property type="evidence" value="ECO:0007669"/>
    <property type="project" value="UniProtKB-KW"/>
</dbReference>
<evidence type="ECO:0000256" key="5">
    <source>
        <dbReference type="ARBA" id="ARBA00023002"/>
    </source>
</evidence>
<evidence type="ECO:0000259" key="15">
    <source>
        <dbReference type="SMART" id="SM01003"/>
    </source>
</evidence>
<feature type="binding site" evidence="12">
    <location>
        <position position="279"/>
    </location>
    <ligand>
        <name>NAD(+)</name>
        <dbReference type="ChEBI" id="CHEBI:57540"/>
    </ligand>
</feature>
<proteinExistence type="inferred from homology"/>
<reference evidence="16" key="1">
    <citation type="journal article" date="2024" name="Syst. Appl. Microbiol.">
        <title>First single-strain enrichments of Electrothrix cable bacteria, description of E. aestuarii sp. nov. and E. rattekaaiensis sp. nov., and proposal of a cable bacteria taxonomy following the rules of the SeqCode.</title>
        <authorList>
            <person name="Plum-Jensen L.E."/>
            <person name="Schramm A."/>
            <person name="Marshall I.P.G."/>
        </authorList>
    </citation>
    <scope>NUCLEOTIDE SEQUENCE</scope>
    <source>
        <strain evidence="16">Rat1</strain>
    </source>
</reference>
<evidence type="ECO:0000256" key="4">
    <source>
        <dbReference type="ARBA" id="ARBA00022741"/>
    </source>
</evidence>
<evidence type="ECO:0000256" key="8">
    <source>
        <dbReference type="ARBA" id="ARBA00060602"/>
    </source>
</evidence>
<feature type="domain" description="Alanine dehydrogenase/pyridine nucleotide transhydrogenase NAD(H)-binding" evidence="14">
    <location>
        <begin position="149"/>
        <end position="297"/>
    </location>
</feature>
<evidence type="ECO:0000256" key="7">
    <source>
        <dbReference type="ARBA" id="ARBA00050811"/>
    </source>
</evidence>
<keyword evidence="13" id="KW-0479">Metal-binding</keyword>
<dbReference type="InterPro" id="IPR036291">
    <property type="entry name" value="NAD(P)-bd_dom_sf"/>
</dbReference>
<reference evidence="16" key="2">
    <citation type="submission" date="2024-06" db="EMBL/GenBank/DDBJ databases">
        <authorList>
            <person name="Plum-Jensen L.E."/>
            <person name="Schramm A."/>
            <person name="Marshall I.P.G."/>
        </authorList>
    </citation>
    <scope>NUCLEOTIDE SEQUENCE</scope>
    <source>
        <strain evidence="16">Rat1</strain>
    </source>
</reference>
<dbReference type="NCBIfam" id="TIGR00518">
    <property type="entry name" value="alaDH"/>
    <property type="match status" value="1"/>
</dbReference>
<feature type="binding site" evidence="11">
    <location>
        <position position="75"/>
    </location>
    <ligand>
        <name>substrate</name>
    </ligand>
</feature>
<feature type="binding site" evidence="12">
    <location>
        <begin position="239"/>
        <end position="240"/>
    </location>
    <ligand>
        <name>NAD(+)</name>
        <dbReference type="ChEBI" id="CHEBI:57540"/>
    </ligand>
</feature>
<gene>
    <name evidence="16" type="primary">ald</name>
    <name evidence="16" type="ORF">Q3M24_09030</name>
</gene>
<comment type="cofactor">
    <cofactor evidence="13">
        <name>Mg(2+)</name>
        <dbReference type="ChEBI" id="CHEBI:18420"/>
    </cofactor>
    <text evidence="13">Binds 1 Mg(2+) ion per subunit.</text>
</comment>
<dbReference type="KEGG" id="eaj:Q3M24_09030"/>
<feature type="binding site" evidence="12">
    <location>
        <position position="134"/>
    </location>
    <ligand>
        <name>NAD(+)</name>
        <dbReference type="ChEBI" id="CHEBI:57540"/>
    </ligand>
</feature>
<dbReference type="InterPro" id="IPR007886">
    <property type="entry name" value="AlaDH/PNT_N"/>
</dbReference>
<dbReference type="FunFam" id="3.40.50.720:FF:000049">
    <property type="entry name" value="Alanine dehydrogenase"/>
    <property type="match status" value="1"/>
</dbReference>
<evidence type="ECO:0000313" key="16">
    <source>
        <dbReference type="EMBL" id="XCN74865.1"/>
    </source>
</evidence>
<dbReference type="GO" id="GO:0000166">
    <property type="term" value="F:nucleotide binding"/>
    <property type="evidence" value="ECO:0007669"/>
    <property type="project" value="UniProtKB-KW"/>
</dbReference>
<dbReference type="PIRSF" id="PIRSF000183">
    <property type="entry name" value="Alanine_dh"/>
    <property type="match status" value="1"/>
</dbReference>
<feature type="binding site" evidence="12">
    <location>
        <begin position="267"/>
        <end position="270"/>
    </location>
    <ligand>
        <name>NAD(+)</name>
        <dbReference type="ChEBI" id="CHEBI:57540"/>
    </ligand>
</feature>
<feature type="active site" description="Proton donor/acceptor" evidence="10">
    <location>
        <position position="96"/>
    </location>
</feature>
<feature type="binding site" evidence="13">
    <location>
        <position position="323"/>
    </location>
    <ligand>
        <name>Mg(2+)</name>
        <dbReference type="ChEBI" id="CHEBI:18420"/>
    </ligand>
</feature>
<feature type="active site" description="Proton donor/acceptor" evidence="10">
    <location>
        <position position="270"/>
    </location>
</feature>
<dbReference type="EC" id="1.4.1.1" evidence="3 9"/>
<evidence type="ECO:0000256" key="1">
    <source>
        <dbReference type="ARBA" id="ARBA00005689"/>
    </source>
</evidence>
<dbReference type="SUPFAM" id="SSF52283">
    <property type="entry name" value="Formate/glycerate dehydrogenase catalytic domain-like"/>
    <property type="match status" value="1"/>
</dbReference>
<comment type="pathway">
    <text evidence="8">Organosulfur degradation; alkanesulfonate degradation.</text>
</comment>
<dbReference type="EMBL" id="CP159373">
    <property type="protein sequence ID" value="XCN74865.1"/>
    <property type="molecule type" value="Genomic_DNA"/>
</dbReference>
<evidence type="ECO:0000259" key="14">
    <source>
        <dbReference type="SMART" id="SM01002"/>
    </source>
</evidence>
<dbReference type="SUPFAM" id="SSF51735">
    <property type="entry name" value="NAD(P)-binding Rossmann-fold domains"/>
    <property type="match status" value="1"/>
</dbReference>
<feature type="binding site" evidence="12">
    <location>
        <position position="198"/>
    </location>
    <ligand>
        <name>NAD(+)</name>
        <dbReference type="ChEBI" id="CHEBI:57540"/>
    </ligand>
</feature>
<dbReference type="AlphaFoldDB" id="A0AAU8M0U9"/>
<evidence type="ECO:0000256" key="10">
    <source>
        <dbReference type="PIRSR" id="PIRSR000183-1"/>
    </source>
</evidence>
<evidence type="ECO:0000256" key="12">
    <source>
        <dbReference type="PIRSR" id="PIRSR000183-3"/>
    </source>
</evidence>
<dbReference type="GO" id="GO:0000286">
    <property type="term" value="F:alanine dehydrogenase activity"/>
    <property type="evidence" value="ECO:0007669"/>
    <property type="project" value="UniProtKB-UniRule"/>
</dbReference>
<comment type="subunit">
    <text evidence="2">Homohexamer.</text>
</comment>
<dbReference type="Gene3D" id="3.40.50.720">
    <property type="entry name" value="NAD(P)-binding Rossmann-like Domain"/>
    <property type="match status" value="2"/>
</dbReference>
<dbReference type="GO" id="GO:0042853">
    <property type="term" value="P:L-alanine catabolic process"/>
    <property type="evidence" value="ECO:0007669"/>
    <property type="project" value="InterPro"/>
</dbReference>
<sequence length="365" mass="38528">MIIGIPQEIKTDEHRVALLPVGCELLCKDGHQVLLQKGAGLGSGYADAAYQEAGAELVETAAELFERAEMIVKVKEPQPEEIARFRPGQLVFCFFHFAGSRNLTEACLERGISAVAYETLTDSQGRLPLLTPMSEVAGKMAIQQGAKCLERPMGGSGVLLGGVPGVAPAQVVIIGGGVVGTNAARIAAGFGANVVILDVNLERLRYLDTILPANVSTVYSDPHAILEYARRADLLVGAVLVPGAKAPMLIDRTILQAMKKGSVLVDVCIDQGGCCVTSRPTTHSDPVFIEEGVVHYCVANIPGAVSRTSTKALCNATLPYCRELAGAGLDAFIKRSPGRAAALNMRDHKLLCSAVAKTFPDLPSV</sequence>
<organism evidence="16">
    <name type="scientific">Candidatus Electrothrix aestuarii</name>
    <dbReference type="NCBI Taxonomy" id="3062594"/>
    <lineage>
        <taxon>Bacteria</taxon>
        <taxon>Pseudomonadati</taxon>
        <taxon>Thermodesulfobacteriota</taxon>
        <taxon>Desulfobulbia</taxon>
        <taxon>Desulfobulbales</taxon>
        <taxon>Desulfobulbaceae</taxon>
        <taxon>Candidatus Electrothrix</taxon>
    </lineage>
</organism>
<evidence type="ECO:0000256" key="6">
    <source>
        <dbReference type="ARBA" id="ARBA00023027"/>
    </source>
</evidence>
<keyword evidence="5 9" id="KW-0560">Oxidoreductase</keyword>
<feature type="binding site" evidence="11">
    <location>
        <position position="15"/>
    </location>
    <ligand>
        <name>substrate</name>
    </ligand>
</feature>